<keyword evidence="6 8" id="KW-1133">Transmembrane helix</keyword>
<evidence type="ECO:0000256" key="7">
    <source>
        <dbReference type="ARBA" id="ARBA00023136"/>
    </source>
</evidence>
<feature type="transmembrane region" description="Helical" evidence="8">
    <location>
        <begin position="318"/>
        <end position="346"/>
    </location>
</feature>
<dbReference type="PANTHER" id="PTHR30489:SF0">
    <property type="entry name" value="LIPOPROTEIN-RELEASING SYSTEM TRANSMEMBRANE PROTEIN LOLE"/>
    <property type="match status" value="1"/>
</dbReference>
<dbReference type="InterPro" id="IPR011925">
    <property type="entry name" value="LolCE_TM"/>
</dbReference>
<evidence type="ECO:0000256" key="5">
    <source>
        <dbReference type="ARBA" id="ARBA00022692"/>
    </source>
</evidence>
<evidence type="ECO:0000256" key="8">
    <source>
        <dbReference type="SAM" id="Phobius"/>
    </source>
</evidence>
<evidence type="ECO:0000256" key="2">
    <source>
        <dbReference type="ARBA" id="ARBA00005236"/>
    </source>
</evidence>
<dbReference type="InterPro" id="IPR051447">
    <property type="entry name" value="Lipoprotein-release_system"/>
</dbReference>
<keyword evidence="4" id="KW-1003">Cell membrane</keyword>
<dbReference type="EMBL" id="BMYZ01000001">
    <property type="protein sequence ID" value="GGY70964.1"/>
    <property type="molecule type" value="Genomic_DNA"/>
</dbReference>
<evidence type="ECO:0000313" key="11">
    <source>
        <dbReference type="EMBL" id="GGY70964.1"/>
    </source>
</evidence>
<feature type="transmembrane region" description="Helical" evidence="8">
    <location>
        <begin position="381"/>
        <end position="401"/>
    </location>
</feature>
<evidence type="ECO:0008006" key="13">
    <source>
        <dbReference type="Google" id="ProtNLM"/>
    </source>
</evidence>
<dbReference type="NCBIfam" id="TIGR02212">
    <property type="entry name" value="lolCE"/>
    <property type="match status" value="1"/>
</dbReference>
<evidence type="ECO:0000256" key="1">
    <source>
        <dbReference type="ARBA" id="ARBA00004651"/>
    </source>
</evidence>
<feature type="domain" description="MacB-like periplasmic core" evidence="10">
    <location>
        <begin position="30"/>
        <end position="243"/>
    </location>
</feature>
<protein>
    <recommendedName>
        <fullName evidence="13">Cell division protein FtsX</fullName>
    </recommendedName>
</protein>
<evidence type="ECO:0000313" key="12">
    <source>
        <dbReference type="Proteomes" id="UP000619761"/>
    </source>
</evidence>
<reference evidence="12" key="1">
    <citation type="journal article" date="2019" name="Int. J. Syst. Evol. Microbiol.">
        <title>The Global Catalogue of Microorganisms (GCM) 10K type strain sequencing project: providing services to taxonomists for standard genome sequencing and annotation.</title>
        <authorList>
            <consortium name="The Broad Institute Genomics Platform"/>
            <consortium name="The Broad Institute Genome Sequencing Center for Infectious Disease"/>
            <person name="Wu L."/>
            <person name="Ma J."/>
        </authorList>
    </citation>
    <scope>NUCLEOTIDE SEQUENCE [LARGE SCALE GENOMIC DNA]</scope>
    <source>
        <strain evidence="12">KCTC 32239</strain>
    </source>
</reference>
<accession>A0ABQ3B1A9</accession>
<evidence type="ECO:0000259" key="10">
    <source>
        <dbReference type="Pfam" id="PF12704"/>
    </source>
</evidence>
<dbReference type="InterPro" id="IPR003838">
    <property type="entry name" value="ABC3_permease_C"/>
</dbReference>
<evidence type="ECO:0000256" key="4">
    <source>
        <dbReference type="ARBA" id="ARBA00022475"/>
    </source>
</evidence>
<dbReference type="InterPro" id="IPR025857">
    <property type="entry name" value="MacB_PCD"/>
</dbReference>
<dbReference type="PANTHER" id="PTHR30489">
    <property type="entry name" value="LIPOPROTEIN-RELEASING SYSTEM TRANSMEMBRANE PROTEIN LOLE"/>
    <property type="match status" value="1"/>
</dbReference>
<dbReference type="Pfam" id="PF02687">
    <property type="entry name" value="FtsX"/>
    <property type="match status" value="1"/>
</dbReference>
<sequence>MRPMMKNIPLYIGLRYTRAKRRNQFISFISAFSLIGMALGVMALIIVLSVMNGLDREMKQRLLSVIPHGYIDREPALSNWSEIAQRVREHPKVIGTAPYIASEALVGYGSDIQGIQIEGVLPEEELKISVIDKHMLIGSLTNLKPGEFGVVMGSMMARQLGLAPGDKVMITSSDINITPAGIFPRNKNFTLVGVFEVGGQVDFNLALIHLSDAQKFFRVAGAQGLHVKTVDLYDAANVMKELSAKFGNDYKVKDWSQTQGSLFQSVKMEKIVTGTLLNILIFIAVFNIVSSLVLMVADKRSDIAVLRTLGLTAKQVMGIFIVQGSAVGFVGTFIGVIAGCILTWLLNPIMSLLESAFGFHFFDPETFYITGLPSFLMWQDLVTITLTALTLSFLATLYPAYRAGKIEPAEALRYE</sequence>
<feature type="transmembrane region" description="Helical" evidence="8">
    <location>
        <begin position="25"/>
        <end position="51"/>
    </location>
</feature>
<evidence type="ECO:0000256" key="3">
    <source>
        <dbReference type="ARBA" id="ARBA00022448"/>
    </source>
</evidence>
<keyword evidence="3" id="KW-0813">Transport</keyword>
<keyword evidence="5 8" id="KW-0812">Transmembrane</keyword>
<name>A0ABQ3B1A9_9GAMM</name>
<feature type="transmembrane region" description="Helical" evidence="8">
    <location>
        <begin position="276"/>
        <end position="297"/>
    </location>
</feature>
<comment type="caution">
    <text evidence="11">The sequence shown here is derived from an EMBL/GenBank/DDBJ whole genome shotgun (WGS) entry which is preliminary data.</text>
</comment>
<evidence type="ECO:0000259" key="9">
    <source>
        <dbReference type="Pfam" id="PF02687"/>
    </source>
</evidence>
<keyword evidence="12" id="KW-1185">Reference proteome</keyword>
<feature type="domain" description="ABC3 transporter permease C-terminal" evidence="9">
    <location>
        <begin position="279"/>
        <end position="408"/>
    </location>
</feature>
<keyword evidence="7 8" id="KW-0472">Membrane</keyword>
<organism evidence="11 12">
    <name type="scientific">Cellvibrio zantedeschiae</name>
    <dbReference type="NCBI Taxonomy" id="1237077"/>
    <lineage>
        <taxon>Bacteria</taxon>
        <taxon>Pseudomonadati</taxon>
        <taxon>Pseudomonadota</taxon>
        <taxon>Gammaproteobacteria</taxon>
        <taxon>Cellvibrionales</taxon>
        <taxon>Cellvibrionaceae</taxon>
        <taxon>Cellvibrio</taxon>
    </lineage>
</organism>
<gene>
    <name evidence="11" type="ORF">GCM10011613_14390</name>
</gene>
<comment type="subcellular location">
    <subcellularLocation>
        <location evidence="1">Cell membrane</location>
        <topology evidence="1">Multi-pass membrane protein</topology>
    </subcellularLocation>
</comment>
<dbReference type="Pfam" id="PF12704">
    <property type="entry name" value="MacB_PCD"/>
    <property type="match status" value="1"/>
</dbReference>
<dbReference type="Proteomes" id="UP000619761">
    <property type="component" value="Unassembled WGS sequence"/>
</dbReference>
<evidence type="ECO:0000256" key="6">
    <source>
        <dbReference type="ARBA" id="ARBA00022989"/>
    </source>
</evidence>
<comment type="similarity">
    <text evidence="2">Belongs to the ABC-4 integral membrane protein family. LolC/E subfamily.</text>
</comment>
<proteinExistence type="inferred from homology"/>